<evidence type="ECO:0000313" key="2">
    <source>
        <dbReference type="Proteomes" id="UP000292082"/>
    </source>
</evidence>
<evidence type="ECO:0000313" key="1">
    <source>
        <dbReference type="EMBL" id="TBU53507.1"/>
    </source>
</evidence>
<dbReference type="Proteomes" id="UP000292082">
    <property type="component" value="Unassembled WGS sequence"/>
</dbReference>
<reference evidence="1 2" key="1">
    <citation type="submission" date="2019-01" db="EMBL/GenBank/DDBJ databases">
        <title>Draft genome sequences of three monokaryotic isolates of the white-rot basidiomycete fungus Dichomitus squalens.</title>
        <authorList>
            <consortium name="DOE Joint Genome Institute"/>
            <person name="Lopez S.C."/>
            <person name="Andreopoulos B."/>
            <person name="Pangilinan J."/>
            <person name="Lipzen A."/>
            <person name="Riley R."/>
            <person name="Ahrendt S."/>
            <person name="Ng V."/>
            <person name="Barry K."/>
            <person name="Daum C."/>
            <person name="Grigoriev I.V."/>
            <person name="Hilden K.S."/>
            <person name="Makela M.R."/>
            <person name="de Vries R.P."/>
        </authorList>
    </citation>
    <scope>NUCLEOTIDE SEQUENCE [LARGE SCALE GENOMIC DNA]</scope>
    <source>
        <strain evidence="1 2">CBS 464.89</strain>
    </source>
</reference>
<accession>A0A4Q9PHT0</accession>
<sequence length="134" mass="14842">MQSSNSTAPTYTTIAILCGDAPDRTHANGATIKDVFETVISTTHNVSHMFGDVWPNPIYTCAFCPERAVERYTVRSTGHLQTRFWWLNTVRPLLLPFGASLSVLNGRSVRSGHAVHWPGVTTRQIIAHMPSTSF</sequence>
<proteinExistence type="predicted"/>
<gene>
    <name evidence="1" type="ORF">BD310DRAFT_142742</name>
</gene>
<dbReference type="EMBL" id="ML145212">
    <property type="protein sequence ID" value="TBU53507.1"/>
    <property type="molecule type" value="Genomic_DNA"/>
</dbReference>
<dbReference type="AlphaFoldDB" id="A0A4Q9PHT0"/>
<organism evidence="1 2">
    <name type="scientific">Dichomitus squalens</name>
    <dbReference type="NCBI Taxonomy" id="114155"/>
    <lineage>
        <taxon>Eukaryota</taxon>
        <taxon>Fungi</taxon>
        <taxon>Dikarya</taxon>
        <taxon>Basidiomycota</taxon>
        <taxon>Agaricomycotina</taxon>
        <taxon>Agaricomycetes</taxon>
        <taxon>Polyporales</taxon>
        <taxon>Polyporaceae</taxon>
        <taxon>Dichomitus</taxon>
    </lineage>
</organism>
<name>A0A4Q9PHT0_9APHY</name>
<dbReference type="STRING" id="114155.A0A4Q9PHT0"/>
<protein>
    <submittedName>
        <fullName evidence="1">Uncharacterized protein</fullName>
    </submittedName>
</protein>
<keyword evidence="2" id="KW-1185">Reference proteome</keyword>